<dbReference type="EMBL" id="CP009511">
    <property type="protein sequence ID" value="AKB62262.1"/>
    <property type="molecule type" value="Genomic_DNA"/>
</dbReference>
<comment type="similarity">
    <text evidence="1">Belongs to the GSP E family.</text>
</comment>
<feature type="compositionally biased region" description="Polar residues" evidence="2">
    <location>
        <begin position="870"/>
        <end position="879"/>
    </location>
</feature>
<dbReference type="AlphaFoldDB" id="A0A0E3RE90"/>
<dbReference type="InterPro" id="IPR050921">
    <property type="entry name" value="T4SS_GSP_E_ATPase"/>
</dbReference>
<dbReference type="Pfam" id="PF00437">
    <property type="entry name" value="T2SSE"/>
    <property type="match status" value="1"/>
</dbReference>
<dbReference type="PANTHER" id="PTHR30486:SF6">
    <property type="entry name" value="TYPE IV PILUS RETRACTATION ATPASE PILT"/>
    <property type="match status" value="1"/>
</dbReference>
<evidence type="ECO:0000259" key="3">
    <source>
        <dbReference type="Pfam" id="PF00437"/>
    </source>
</evidence>
<organism evidence="4 5">
    <name type="scientific">Methanosarcina mazei SarPi</name>
    <dbReference type="NCBI Taxonomy" id="1434115"/>
    <lineage>
        <taxon>Archaea</taxon>
        <taxon>Methanobacteriati</taxon>
        <taxon>Methanobacteriota</taxon>
        <taxon>Stenosarchaea group</taxon>
        <taxon>Methanomicrobia</taxon>
        <taxon>Methanosarcinales</taxon>
        <taxon>Methanosarcinaceae</taxon>
        <taxon>Methanosarcina</taxon>
    </lineage>
</organism>
<proteinExistence type="inferred from homology"/>
<dbReference type="GO" id="GO:0016887">
    <property type="term" value="F:ATP hydrolysis activity"/>
    <property type="evidence" value="ECO:0007669"/>
    <property type="project" value="InterPro"/>
</dbReference>
<evidence type="ECO:0000313" key="4">
    <source>
        <dbReference type="EMBL" id="AKB62262.1"/>
    </source>
</evidence>
<gene>
    <name evidence="4" type="ORF">MSMAP_2277</name>
</gene>
<feature type="compositionally biased region" description="Basic and acidic residues" evidence="2">
    <location>
        <begin position="23"/>
        <end position="35"/>
    </location>
</feature>
<sequence length="948" mass="105636">MLKLHDAASSLQETAKSLTKGAVQDKKKEEEETCPHRIKQTKNRKTIIINCRECEAGSSLNDPHCRRNIFGILQKEIHADCLVLSRLYERDYEGKSLSLLYALAGFKGTIAAYRSIETVPESCTRQEKRKCELERKEIIDFLSETVETDPLKARFELREIIREKKRAKVPDTTPDTIRDGTSDTISDTISTCLMCSESFYRTLNEIEEKISCFPEISEFPVIKKAGYESGFFPASGRSEGHEDENKKINFQEEKTGKSPKVNLKGRKAGNSVGNLIENTSGKASPASLSGISLSRHFLDSVKGKGKKKEKTEESKKDKFVNNSAISTDFTDTFFDYESRIKSHVRPPFSSSRIYTEAPENTEFLECYDINGREGRNLEVSIYRYTDRPEKLYMIRPPEYNLRQEELRLLEKVRRKMIRHRPKDLAFADPIGAREYFKRMAKSLLGEELLESGKSCSPNELESYADLLARYTNGLGIVEDLLSDQRITDVYINAPADTNPVHVVMEGEECTSNVFLSQDDLDALVSRFRTISGRPFGEAIPVLELNLEAFGVRVSVIGDPLSANGLAYAFRKHSLTPWTLPKLINTGSISPFAAGLLSFLMDGQASVLVAGEVGAGKTSLLSAMLLEIPQKYRILTIEDTHELPTEELQELGWKVQGMSSQSSVLKSGAEMSPETALRAALRLGSSSLVLGEVRGPEVKVLYEAMQVGNAGNSVIGTIHGSSVENVYERVVHTLGVPPASFKATDAVIICSGIRPGGSMRKVKRVSRIAEVTCACIEELEPSEIFTDIMYYDPSQDCLLAGGALEQGQSELIGKIARKWGVTIDTAIKNIELRARIKEKIAVEGVKMPFLLEAEAVSEANNMFWLLSDSTKTNSRTGTENRTARRAGFENSPDSGSEVYLEELYTLWELWFEDFIRELSGKGKQRLGVHLSGEKALSEEKQSPETKIIA</sequence>
<dbReference type="GeneID" id="24865546"/>
<dbReference type="PATRIC" id="fig|1434115.4.peg.2931"/>
<feature type="domain" description="Bacterial type II secretion system protein E" evidence="3">
    <location>
        <begin position="543"/>
        <end position="748"/>
    </location>
</feature>
<accession>A0A0E3RE90</accession>
<keyword evidence="4" id="KW-0969">Cilium</keyword>
<dbReference type="Proteomes" id="UP000033116">
    <property type="component" value="Chromosome"/>
</dbReference>
<dbReference type="InterPro" id="IPR001482">
    <property type="entry name" value="T2SS/T4SS_dom"/>
</dbReference>
<keyword evidence="4" id="KW-0966">Cell projection</keyword>
<dbReference type="InterPro" id="IPR027417">
    <property type="entry name" value="P-loop_NTPase"/>
</dbReference>
<dbReference type="RefSeq" id="WP_048043744.1">
    <property type="nucleotide sequence ID" value="NZ_CP009511.1"/>
</dbReference>
<feature type="region of interest" description="Disordered" evidence="2">
    <location>
        <begin position="252"/>
        <end position="278"/>
    </location>
</feature>
<dbReference type="SUPFAM" id="SSF52540">
    <property type="entry name" value="P-loop containing nucleoside triphosphate hydrolases"/>
    <property type="match status" value="1"/>
</dbReference>
<keyword evidence="4" id="KW-0282">Flagellum</keyword>
<dbReference type="Gene3D" id="3.40.50.300">
    <property type="entry name" value="P-loop containing nucleotide triphosphate hydrolases"/>
    <property type="match status" value="1"/>
</dbReference>
<evidence type="ECO:0000256" key="1">
    <source>
        <dbReference type="ARBA" id="ARBA00006611"/>
    </source>
</evidence>
<reference evidence="4 5" key="1">
    <citation type="submission" date="2014-07" db="EMBL/GenBank/DDBJ databases">
        <title>Methanogenic archaea and the global carbon cycle.</title>
        <authorList>
            <person name="Henriksen J.R."/>
            <person name="Luke J."/>
            <person name="Reinhart S."/>
            <person name="Benedict M.N."/>
            <person name="Youngblut N.D."/>
            <person name="Metcalf M.E."/>
            <person name="Whitaker R.J."/>
            <person name="Metcalf W.W."/>
        </authorList>
    </citation>
    <scope>NUCLEOTIDE SEQUENCE [LARGE SCALE GENOMIC DNA]</scope>
    <source>
        <strain evidence="4 5">SarPi</strain>
    </source>
</reference>
<name>A0A0E3RE90_METMZ</name>
<feature type="region of interest" description="Disordered" evidence="2">
    <location>
        <begin position="870"/>
        <end position="894"/>
    </location>
</feature>
<evidence type="ECO:0000256" key="2">
    <source>
        <dbReference type="SAM" id="MobiDB-lite"/>
    </source>
</evidence>
<feature type="region of interest" description="Disordered" evidence="2">
    <location>
        <begin position="1"/>
        <end position="36"/>
    </location>
</feature>
<evidence type="ECO:0000313" key="5">
    <source>
        <dbReference type="Proteomes" id="UP000033116"/>
    </source>
</evidence>
<dbReference type="Gene3D" id="3.30.450.380">
    <property type="match status" value="1"/>
</dbReference>
<protein>
    <submittedName>
        <fullName evidence="4">Flagella-related protein FlaI</fullName>
    </submittedName>
</protein>
<dbReference type="HOGENOM" id="CLU_017428_0_0_2"/>
<dbReference type="PANTHER" id="PTHR30486">
    <property type="entry name" value="TWITCHING MOTILITY PROTEIN PILT"/>
    <property type="match status" value="1"/>
</dbReference>